<dbReference type="EMBL" id="JARJLG010000005">
    <property type="protein sequence ID" value="KAJ7780509.1"/>
    <property type="molecule type" value="Genomic_DNA"/>
</dbReference>
<accession>A0AAD7KAG5</accession>
<proteinExistence type="predicted"/>
<protein>
    <submittedName>
        <fullName evidence="1">Uncharacterized protein</fullName>
    </submittedName>
</protein>
<evidence type="ECO:0000313" key="2">
    <source>
        <dbReference type="Proteomes" id="UP001215280"/>
    </source>
</evidence>
<gene>
    <name evidence="1" type="ORF">DFH07DRAFT_765052</name>
</gene>
<name>A0AAD7KAG5_9AGAR</name>
<sequence>MSRHSRTERSAKSNKLYPTSAVNQTLGEMGLPQIAYAEIHQLLDGQGIHRDDPRRPEMIQEFMARVDQIGIVTIGKKPEAAYQEVFMVKIPEDDLQIRLFTGETRREQGIFFFDFFSSRGKVPVNAPQGYFVEIVSPGGLAGRIPSVEATFGVNNPDPGMEKFTVVENALCRLTRPYKGPFLFKVPERNTPPAIVAQAVRVQ</sequence>
<reference evidence="1" key="1">
    <citation type="submission" date="2023-03" db="EMBL/GenBank/DDBJ databases">
        <title>Massive genome expansion in bonnet fungi (Mycena s.s.) driven by repeated elements and novel gene families across ecological guilds.</title>
        <authorList>
            <consortium name="Lawrence Berkeley National Laboratory"/>
            <person name="Harder C.B."/>
            <person name="Miyauchi S."/>
            <person name="Viragh M."/>
            <person name="Kuo A."/>
            <person name="Thoen E."/>
            <person name="Andreopoulos B."/>
            <person name="Lu D."/>
            <person name="Skrede I."/>
            <person name="Drula E."/>
            <person name="Henrissat B."/>
            <person name="Morin E."/>
            <person name="Kohler A."/>
            <person name="Barry K."/>
            <person name="LaButti K."/>
            <person name="Morin E."/>
            <person name="Salamov A."/>
            <person name="Lipzen A."/>
            <person name="Mereny Z."/>
            <person name="Hegedus B."/>
            <person name="Baldrian P."/>
            <person name="Stursova M."/>
            <person name="Weitz H."/>
            <person name="Taylor A."/>
            <person name="Grigoriev I.V."/>
            <person name="Nagy L.G."/>
            <person name="Martin F."/>
            <person name="Kauserud H."/>
        </authorList>
    </citation>
    <scope>NUCLEOTIDE SEQUENCE</scope>
    <source>
        <strain evidence="1">CBHHK188m</strain>
    </source>
</reference>
<comment type="caution">
    <text evidence="1">The sequence shown here is derived from an EMBL/GenBank/DDBJ whole genome shotgun (WGS) entry which is preliminary data.</text>
</comment>
<dbReference type="Proteomes" id="UP001215280">
    <property type="component" value="Unassembled WGS sequence"/>
</dbReference>
<evidence type="ECO:0000313" key="1">
    <source>
        <dbReference type="EMBL" id="KAJ7780509.1"/>
    </source>
</evidence>
<organism evidence="1 2">
    <name type="scientific">Mycena maculata</name>
    <dbReference type="NCBI Taxonomy" id="230809"/>
    <lineage>
        <taxon>Eukaryota</taxon>
        <taxon>Fungi</taxon>
        <taxon>Dikarya</taxon>
        <taxon>Basidiomycota</taxon>
        <taxon>Agaricomycotina</taxon>
        <taxon>Agaricomycetes</taxon>
        <taxon>Agaricomycetidae</taxon>
        <taxon>Agaricales</taxon>
        <taxon>Marasmiineae</taxon>
        <taxon>Mycenaceae</taxon>
        <taxon>Mycena</taxon>
    </lineage>
</organism>
<dbReference type="AlphaFoldDB" id="A0AAD7KAG5"/>
<keyword evidence="2" id="KW-1185">Reference proteome</keyword>